<comment type="caution">
    <text evidence="15">The sequence shown here is derived from an EMBL/GenBank/DDBJ whole genome shotgun (WGS) entry which is preliminary data.</text>
</comment>
<evidence type="ECO:0000256" key="13">
    <source>
        <dbReference type="SAM" id="MobiDB-lite"/>
    </source>
</evidence>
<keyword evidence="9" id="KW-1133">Transmembrane helix</keyword>
<evidence type="ECO:0000256" key="2">
    <source>
        <dbReference type="ARBA" id="ARBA00022475"/>
    </source>
</evidence>
<dbReference type="PANTHER" id="PTHR24025:SF23">
    <property type="entry name" value="NEURAL-CADHERIN"/>
    <property type="match status" value="1"/>
</dbReference>
<dbReference type="InterPro" id="IPR020894">
    <property type="entry name" value="Cadherin_CS"/>
</dbReference>
<dbReference type="SMART" id="SM00112">
    <property type="entry name" value="CA"/>
    <property type="match status" value="2"/>
</dbReference>
<dbReference type="EMBL" id="JAWZYT010005069">
    <property type="protein sequence ID" value="KAK4291722.1"/>
    <property type="molecule type" value="Genomic_DNA"/>
</dbReference>
<evidence type="ECO:0000313" key="15">
    <source>
        <dbReference type="EMBL" id="KAK4291722.1"/>
    </source>
</evidence>
<dbReference type="InterPro" id="IPR050971">
    <property type="entry name" value="Cadherin-domain_protein"/>
</dbReference>
<reference evidence="15" key="1">
    <citation type="submission" date="2023-11" db="EMBL/GenBank/DDBJ databases">
        <title>Genome assemblies of two species of porcelain crab, Petrolisthes cinctipes and Petrolisthes manimaculis (Anomura: Porcellanidae).</title>
        <authorList>
            <person name="Angst P."/>
        </authorList>
    </citation>
    <scope>NUCLEOTIDE SEQUENCE</scope>
    <source>
        <strain evidence="15">PB745_02</strain>
        <tissue evidence="15">Gill</tissue>
    </source>
</reference>
<comment type="subcellular location">
    <subcellularLocation>
        <location evidence="1">Cell membrane</location>
        <topology evidence="1">Single-pass type I membrane protein</topology>
    </subcellularLocation>
</comment>
<feature type="region of interest" description="Disordered" evidence="13">
    <location>
        <begin position="544"/>
        <end position="572"/>
    </location>
</feature>
<evidence type="ECO:0000256" key="6">
    <source>
        <dbReference type="ARBA" id="ARBA00022737"/>
    </source>
</evidence>
<organism evidence="15 16">
    <name type="scientific">Petrolisthes manimaculis</name>
    <dbReference type="NCBI Taxonomy" id="1843537"/>
    <lineage>
        <taxon>Eukaryota</taxon>
        <taxon>Metazoa</taxon>
        <taxon>Ecdysozoa</taxon>
        <taxon>Arthropoda</taxon>
        <taxon>Crustacea</taxon>
        <taxon>Multicrustacea</taxon>
        <taxon>Malacostraca</taxon>
        <taxon>Eumalacostraca</taxon>
        <taxon>Eucarida</taxon>
        <taxon>Decapoda</taxon>
        <taxon>Pleocyemata</taxon>
        <taxon>Anomura</taxon>
        <taxon>Galatheoidea</taxon>
        <taxon>Porcellanidae</taxon>
        <taxon>Petrolisthes</taxon>
    </lineage>
</organism>
<dbReference type="PROSITE" id="PS50268">
    <property type="entry name" value="CADHERIN_2"/>
    <property type="match status" value="2"/>
</dbReference>
<evidence type="ECO:0000259" key="14">
    <source>
        <dbReference type="PROSITE" id="PS50268"/>
    </source>
</evidence>
<evidence type="ECO:0000256" key="10">
    <source>
        <dbReference type="ARBA" id="ARBA00023136"/>
    </source>
</evidence>
<feature type="compositionally biased region" description="Low complexity" evidence="13">
    <location>
        <begin position="358"/>
        <end position="371"/>
    </location>
</feature>
<dbReference type="AlphaFoldDB" id="A0AAE1TNF3"/>
<evidence type="ECO:0000256" key="9">
    <source>
        <dbReference type="ARBA" id="ARBA00022989"/>
    </source>
</evidence>
<keyword evidence="11" id="KW-0325">Glycoprotein</keyword>
<dbReference type="InterPro" id="IPR015919">
    <property type="entry name" value="Cadherin-like_sf"/>
</dbReference>
<proteinExistence type="predicted"/>
<feature type="domain" description="Cadherin" evidence="14">
    <location>
        <begin position="88"/>
        <end position="198"/>
    </location>
</feature>
<evidence type="ECO:0000256" key="7">
    <source>
        <dbReference type="ARBA" id="ARBA00022837"/>
    </source>
</evidence>
<accession>A0AAE1TNF3</accession>
<dbReference type="GO" id="GO:0007156">
    <property type="term" value="P:homophilic cell adhesion via plasma membrane adhesion molecules"/>
    <property type="evidence" value="ECO:0007669"/>
    <property type="project" value="InterPro"/>
</dbReference>
<keyword evidence="10" id="KW-0472">Membrane</keyword>
<keyword evidence="3" id="KW-0812">Transmembrane</keyword>
<evidence type="ECO:0000256" key="1">
    <source>
        <dbReference type="ARBA" id="ARBA00004251"/>
    </source>
</evidence>
<evidence type="ECO:0000313" key="16">
    <source>
        <dbReference type="Proteomes" id="UP001292094"/>
    </source>
</evidence>
<feature type="region of interest" description="Disordered" evidence="13">
    <location>
        <begin position="708"/>
        <end position="796"/>
    </location>
</feature>
<evidence type="ECO:0000256" key="5">
    <source>
        <dbReference type="ARBA" id="ARBA00022729"/>
    </source>
</evidence>
<evidence type="ECO:0000256" key="8">
    <source>
        <dbReference type="ARBA" id="ARBA00022889"/>
    </source>
</evidence>
<feature type="region of interest" description="Disordered" evidence="13">
    <location>
        <begin position="216"/>
        <end position="235"/>
    </location>
</feature>
<keyword evidence="8" id="KW-0130">Cell adhesion</keyword>
<dbReference type="CDD" id="cd11304">
    <property type="entry name" value="Cadherin_repeat"/>
    <property type="match status" value="1"/>
</dbReference>
<dbReference type="GO" id="GO:0005509">
    <property type="term" value="F:calcium ion binding"/>
    <property type="evidence" value="ECO:0007669"/>
    <property type="project" value="UniProtKB-UniRule"/>
</dbReference>
<feature type="compositionally biased region" description="Low complexity" evidence="13">
    <location>
        <begin position="772"/>
        <end position="796"/>
    </location>
</feature>
<keyword evidence="7 12" id="KW-0106">Calcium</keyword>
<dbReference type="SUPFAM" id="SSF49313">
    <property type="entry name" value="Cadherin-like"/>
    <property type="match status" value="1"/>
</dbReference>
<feature type="region of interest" description="Disordered" evidence="13">
    <location>
        <begin position="589"/>
        <end position="643"/>
    </location>
</feature>
<keyword evidence="16" id="KW-1185">Reference proteome</keyword>
<feature type="domain" description="Cadherin" evidence="14">
    <location>
        <begin position="1"/>
        <end position="87"/>
    </location>
</feature>
<dbReference type="PRINTS" id="PR00205">
    <property type="entry name" value="CADHERIN"/>
</dbReference>
<feature type="non-terminal residue" evidence="15">
    <location>
        <position position="929"/>
    </location>
</feature>
<dbReference type="PROSITE" id="PS00232">
    <property type="entry name" value="CADHERIN_1"/>
    <property type="match status" value="1"/>
</dbReference>
<dbReference type="Pfam" id="PF00028">
    <property type="entry name" value="Cadherin"/>
    <property type="match status" value="1"/>
</dbReference>
<dbReference type="Gene3D" id="2.60.40.60">
    <property type="entry name" value="Cadherins"/>
    <property type="match status" value="1"/>
</dbReference>
<keyword evidence="4" id="KW-0479">Metal-binding</keyword>
<sequence length="929" mass="98872">VEAVDEDRIDQGRLRYSVVEEEEEVDGGGGGVDFSSPSTPPLEYSTNLSVGGSDGGDESVRCVVVVHVVETVVRVVVKDINDNTPFFNPSSVTAFARENGPRGEVVTRVTASDLDEAGTRHSKVRYSLQKNAVHEVTGQPLFQVESETGEVRTAVCCLDREAAPRYTLQVTATDGGGLQGTGTVLVEVGDENDNPPRLVRPLWRGAVVVATTTTEEEKDDPYMTTTTKTHSSSSSSSSILLNLTVNDLDLHNTFLYRVVEGSGPGWNDVGVRTEGATGVLYSLAPLTPHQVLRFQVQVTDKGETGWTDPAHVDTSWVELQVVVASQPPPTTPSPTIYPHTLTSPHYDHTYKFIDSHTHTSSSSSSSSSSPHLHVHTPPPTHDPTWPHPHAHASSRPNSHAHASSLPHPHADSSSRPHPHALQEDNKSTHPPITVLSSPPHETEAPPNFPPSYYSLSHRPNHSCPPPSDTTTTCPQHRTCLNGGRCACQGEREGMWGPRCEGVSRPLADMTVEGISLSPLPPCLPTTISFHLLLTSSQDTLLLLHSGPPLPASPNPTPDPPPPSISSPSSPSVPIPPSPLSVVSFPKYHSAPSPLPTNPHSIPSSPRSHSLPHPSSLSFPPPSPQPIPLPPNYSHAPSPPSRLSAPLPNPLSVVSSSGSFSSVIPATLSLRYVSPSPNIPSQSPIKIPLIPQTAHLRMPITPLPVLPTPLSLHPTQDSPLQTLPASPFPSHHHANNNIPLGSLPDFPSPPSPHTSQKGPQPVPPRPHEVLPASPSSSNTPPVFVSTPSPFSASPTTTPTLSAPLNSLYLSPSPSLVPPSPNLVPSSPLYRPPRSSPALFSPVRTKASSSFSPISVNVNNYLSQTSLHLSPHPSPPMSSYLQIPTSNPSLPTLISPALIHFTLLSLTPALKTLLIFISALNLLTPALKSLL</sequence>
<evidence type="ECO:0000256" key="4">
    <source>
        <dbReference type="ARBA" id="ARBA00022723"/>
    </source>
</evidence>
<feature type="compositionally biased region" description="Basic and acidic residues" evidence="13">
    <location>
        <begin position="408"/>
        <end position="427"/>
    </location>
</feature>
<name>A0AAE1TNF3_9EUCA</name>
<feature type="compositionally biased region" description="Pro residues" evidence="13">
    <location>
        <begin position="618"/>
        <end position="630"/>
    </location>
</feature>
<protein>
    <recommendedName>
        <fullName evidence="14">Cadherin domain-containing protein</fullName>
    </recommendedName>
</protein>
<evidence type="ECO:0000256" key="11">
    <source>
        <dbReference type="ARBA" id="ARBA00023180"/>
    </source>
</evidence>
<feature type="region of interest" description="Disordered" evidence="13">
    <location>
        <begin position="20"/>
        <end position="41"/>
    </location>
</feature>
<evidence type="ECO:0000256" key="3">
    <source>
        <dbReference type="ARBA" id="ARBA00022692"/>
    </source>
</evidence>
<feature type="compositionally biased region" description="Low complexity" evidence="13">
    <location>
        <begin position="396"/>
        <end position="407"/>
    </location>
</feature>
<dbReference type="FunFam" id="2.60.40.60:FF:000123">
    <property type="entry name" value="Protocadherin beta 4"/>
    <property type="match status" value="1"/>
</dbReference>
<keyword evidence="2" id="KW-1003">Cell membrane</keyword>
<feature type="compositionally biased region" description="Low complexity" evidence="13">
    <location>
        <begin position="598"/>
        <end position="617"/>
    </location>
</feature>
<feature type="compositionally biased region" description="Pro residues" evidence="13">
    <location>
        <begin position="547"/>
        <end position="572"/>
    </location>
</feature>
<dbReference type="InterPro" id="IPR002126">
    <property type="entry name" value="Cadherin-like_dom"/>
</dbReference>
<dbReference type="PANTHER" id="PTHR24025">
    <property type="entry name" value="DESMOGLEIN FAMILY MEMBER"/>
    <property type="match status" value="1"/>
</dbReference>
<feature type="region of interest" description="Disordered" evidence="13">
    <location>
        <begin position="355"/>
        <end position="473"/>
    </location>
</feature>
<evidence type="ECO:0000256" key="12">
    <source>
        <dbReference type="PROSITE-ProRule" id="PRU00043"/>
    </source>
</evidence>
<dbReference type="GO" id="GO:0005911">
    <property type="term" value="C:cell-cell junction"/>
    <property type="evidence" value="ECO:0007669"/>
    <property type="project" value="TreeGrafter"/>
</dbReference>
<dbReference type="Proteomes" id="UP001292094">
    <property type="component" value="Unassembled WGS sequence"/>
</dbReference>
<keyword evidence="6" id="KW-0677">Repeat</keyword>
<dbReference type="GO" id="GO:0005886">
    <property type="term" value="C:plasma membrane"/>
    <property type="evidence" value="ECO:0007669"/>
    <property type="project" value="UniProtKB-SubCell"/>
</dbReference>
<feature type="compositionally biased region" description="Low complexity" evidence="13">
    <location>
        <begin position="224"/>
        <end position="235"/>
    </location>
</feature>
<gene>
    <name evidence="15" type="ORF">Pmani_035471</name>
</gene>
<keyword evidence="5" id="KW-0732">Signal</keyword>